<dbReference type="InterPro" id="IPR008979">
    <property type="entry name" value="Galactose-bd-like_sf"/>
</dbReference>
<evidence type="ECO:0000313" key="2">
    <source>
        <dbReference type="EMBL" id="MBC9813730.1"/>
    </source>
</evidence>
<dbReference type="NCBIfam" id="TIGR04131">
    <property type="entry name" value="Bac_Flav_CTERM"/>
    <property type="match status" value="1"/>
</dbReference>
<evidence type="ECO:0000313" key="3">
    <source>
        <dbReference type="Proteomes" id="UP000652681"/>
    </source>
</evidence>
<dbReference type="InterPro" id="IPR049419">
    <property type="entry name" value="Reelin_subrepeat-B"/>
</dbReference>
<organism evidence="2 3">
    <name type="scientific">Taishania pollutisoli</name>
    <dbReference type="NCBI Taxonomy" id="2766479"/>
    <lineage>
        <taxon>Bacteria</taxon>
        <taxon>Pseudomonadati</taxon>
        <taxon>Bacteroidota</taxon>
        <taxon>Flavobacteriia</taxon>
        <taxon>Flavobacteriales</taxon>
        <taxon>Crocinitomicaceae</taxon>
        <taxon>Taishania</taxon>
    </lineage>
</organism>
<evidence type="ECO:0000256" key="1">
    <source>
        <dbReference type="SAM" id="SignalP"/>
    </source>
</evidence>
<dbReference type="InterPro" id="IPR035986">
    <property type="entry name" value="PKD_dom_sf"/>
</dbReference>
<protein>
    <submittedName>
        <fullName evidence="2">Gliding motility-associated C-terminal domain-containing protein</fullName>
    </submittedName>
</protein>
<feature type="signal peptide" evidence="1">
    <location>
        <begin position="1"/>
        <end position="22"/>
    </location>
</feature>
<dbReference type="SUPFAM" id="SSF49785">
    <property type="entry name" value="Galactose-binding domain-like"/>
    <property type="match status" value="1"/>
</dbReference>
<dbReference type="Gene3D" id="2.60.120.260">
    <property type="entry name" value="Galactose-binding domain-like"/>
    <property type="match status" value="1"/>
</dbReference>
<dbReference type="EMBL" id="JACVEL010000014">
    <property type="protein sequence ID" value="MBC9813730.1"/>
    <property type="molecule type" value="Genomic_DNA"/>
</dbReference>
<keyword evidence="1" id="KW-0732">Signal</keyword>
<dbReference type="Pfam" id="PF21471">
    <property type="entry name" value="Reelin_subrepeat-B"/>
    <property type="match status" value="1"/>
</dbReference>
<sequence length="1264" mass="131029">MKVNTPLISAFFCFSSLFSVHSQCEITATANPTQIYCGQSTTLTAYGIGSGTVVMNESFNSGFGPGWSGTPGATSFSNPCSPGGVDGTPHAWMDANTSVPRTLTSAPFNISSATAGVTICFDLLFATQGGNAPCEGPDEPNEGVYFQYSTNGGTTWTTIHYFDPDGGYNTPYTSWNNWCFQIPAAAITSNTMFRWHQTADSGAQYDHWGIDNVQIVQNDVNAEVVWGHDGYSYGTGNSGGANPTPVSPTTTTTYPVTITTGTGQTCTTNVTVIVLDPVYGVDVTANPTTICVGDCADITGTAFQVLDPGGIETYENNEFELVVSTSTSVNINVQGINSSSIYDGLIQNVTINGFNFSGTFICTSFTGCNCNGSQIGIGQTCNINTSGFTVTLTSPGGCQIVLAPANSATGNYNSTVFVPVGGTGIGGGFPAGGPWAPNQPFSNLNGCDPNGVWTLTFSSPGFGIGGGMLTGWSITFDDPPIHAPVTTTWAPTTGLSNPNDINTQACPTNSTNYVLTVANSNPGCPTHTETIAITVDPCGGCIPPAVTINPLTACAPATLNLANAIDPASQPATLSYHASQADAQNDGPTISTTVTTSGTYWVRIEDPNDPTCFTTQQITVNIATSQDASFSFNDFCFGTTNGPTGIATSGGTFAFSPASTDGATINASTGVISNGVAGTTYSVQYTVGTGSCAASHTESVTVLVNPTPIINGNVSYCNSTGVILDAGTGYTNYSWSTGETTQTITATAQTGLTVTVTNANGCTATSPAVTITAGNVTLQTVNTTAPDCNQNNGSIEVSASGGDGNYQYIINGGTPVTTSVFNGLPAGSYTIEVQDGSGVCNDQLTVNLVNNSGPAITAVSSTNISCFGEGDGTITVTANGTAPLTYAYSAGTSVIATNATGTFSNVSPGSYTVIVSDAANCLSTQTVLITEPAALTLTYATTPETCENACDGTANWQVQGGIAPLIQTFNGAPSNGTGENSLCAGNYPLMITDANGCIASQAIAINSGSQIDIGTISVTQDGCSEVCSGSIVATTPDATSYSLNGMTNTTGVFPDLCAGIYQLTVLNNSGCTSSTTVTIYSEASPTADFGFNPINPTVFDTDIDFINYSGGASTYYWEISDLSTGYFYSTSDPHFDLTLPSDTAHYTVCLIAYSDAGCSDTLCKELVVLDDIMIYVPNTFTPDGDEFNQSLFIYTNGIDRFNFEFQLFNRWGELIFETKDPSVGWDGTYNGSLVQSGTYTWKMAVKATHIDYRKTLTGHVNVLR</sequence>
<dbReference type="InterPro" id="IPR013783">
    <property type="entry name" value="Ig-like_fold"/>
</dbReference>
<dbReference type="SUPFAM" id="SSF49299">
    <property type="entry name" value="PKD domain"/>
    <property type="match status" value="1"/>
</dbReference>
<dbReference type="Gene3D" id="2.60.40.10">
    <property type="entry name" value="Immunoglobulins"/>
    <property type="match status" value="1"/>
</dbReference>
<name>A0A8J6PFV3_9FLAO</name>
<feature type="chain" id="PRO_5035181716" evidence="1">
    <location>
        <begin position="23"/>
        <end position="1264"/>
    </location>
</feature>
<accession>A0A8J6PFV3</accession>
<dbReference type="InterPro" id="IPR025667">
    <property type="entry name" value="SprB_repeat"/>
</dbReference>
<dbReference type="RefSeq" id="WP_216714728.1">
    <property type="nucleotide sequence ID" value="NZ_JACVEL010000014.1"/>
</dbReference>
<proteinExistence type="predicted"/>
<dbReference type="Proteomes" id="UP000652681">
    <property type="component" value="Unassembled WGS sequence"/>
</dbReference>
<gene>
    <name evidence="2" type="ORF">H9Y05_14745</name>
</gene>
<reference evidence="2" key="1">
    <citation type="submission" date="2020-09" db="EMBL/GenBank/DDBJ databases">
        <title>Taishania pollutisoli gen. nov., sp. nov., Isolated from Tetrabromobisphenol A-Contaminated Soil.</title>
        <authorList>
            <person name="Chen Q."/>
        </authorList>
    </citation>
    <scope>NUCLEOTIDE SEQUENCE</scope>
    <source>
        <strain evidence="2">CZZ-1</strain>
    </source>
</reference>
<keyword evidence="3" id="KW-1185">Reference proteome</keyword>
<dbReference type="Pfam" id="PF13573">
    <property type="entry name" value="SprB"/>
    <property type="match status" value="2"/>
</dbReference>
<dbReference type="AlphaFoldDB" id="A0A8J6PFV3"/>
<dbReference type="InterPro" id="IPR026341">
    <property type="entry name" value="T9SS_type_B"/>
</dbReference>
<comment type="caution">
    <text evidence="2">The sequence shown here is derived from an EMBL/GenBank/DDBJ whole genome shotgun (WGS) entry which is preliminary data.</text>
</comment>
<dbReference type="Pfam" id="PF13585">
    <property type="entry name" value="CHU_C"/>
    <property type="match status" value="1"/>
</dbReference>